<dbReference type="Gene3D" id="3.30.70.100">
    <property type="match status" value="1"/>
</dbReference>
<gene>
    <name evidence="1" type="ORF">H9871_07005</name>
</gene>
<reference evidence="1" key="1">
    <citation type="journal article" date="2021" name="PeerJ">
        <title>Extensive microbial diversity within the chicken gut microbiome revealed by metagenomics and culture.</title>
        <authorList>
            <person name="Gilroy R."/>
            <person name="Ravi A."/>
            <person name="Getino M."/>
            <person name="Pursley I."/>
            <person name="Horton D.L."/>
            <person name="Alikhan N.F."/>
            <person name="Baker D."/>
            <person name="Gharbi K."/>
            <person name="Hall N."/>
            <person name="Watson M."/>
            <person name="Adriaenssens E.M."/>
            <person name="Foster-Nyarko E."/>
            <person name="Jarju S."/>
            <person name="Secka A."/>
            <person name="Antonio M."/>
            <person name="Oren A."/>
            <person name="Chaudhuri R.R."/>
            <person name="La Ragione R."/>
            <person name="Hildebrand F."/>
            <person name="Pallen M.J."/>
        </authorList>
    </citation>
    <scope>NUCLEOTIDE SEQUENCE</scope>
    <source>
        <strain evidence="1">ChiHejej3B27-3195</strain>
    </source>
</reference>
<sequence length="109" mass="12711">MTQTPAHQSPVRTTRMRRYTLDPALADEFVEFLEAEVFPARERRGFTVESVWLATDKDELTWYVSYPGEPAEFDAAESDWEGSAERERIFSGRPKYVLAKDLRPVNRLR</sequence>
<evidence type="ECO:0008006" key="3">
    <source>
        <dbReference type="Google" id="ProtNLM"/>
    </source>
</evidence>
<protein>
    <recommendedName>
        <fullName evidence="3">NIPSNAP domain-containing protein</fullName>
    </recommendedName>
</protein>
<name>A0A9D1UT27_9MICC</name>
<comment type="caution">
    <text evidence="1">The sequence shown here is derived from an EMBL/GenBank/DDBJ whole genome shotgun (WGS) entry which is preliminary data.</text>
</comment>
<dbReference type="EMBL" id="DXGD01000260">
    <property type="protein sequence ID" value="HIW99877.1"/>
    <property type="molecule type" value="Genomic_DNA"/>
</dbReference>
<organism evidence="1 2">
    <name type="scientific">Candidatus Nesterenkonia stercoripullorum</name>
    <dbReference type="NCBI Taxonomy" id="2838701"/>
    <lineage>
        <taxon>Bacteria</taxon>
        <taxon>Bacillati</taxon>
        <taxon>Actinomycetota</taxon>
        <taxon>Actinomycetes</taxon>
        <taxon>Micrococcales</taxon>
        <taxon>Micrococcaceae</taxon>
        <taxon>Nesterenkonia</taxon>
    </lineage>
</organism>
<dbReference type="AlphaFoldDB" id="A0A9D1UT27"/>
<reference evidence="1" key="2">
    <citation type="submission" date="2021-04" db="EMBL/GenBank/DDBJ databases">
        <authorList>
            <person name="Gilroy R."/>
        </authorList>
    </citation>
    <scope>NUCLEOTIDE SEQUENCE</scope>
    <source>
        <strain evidence="1">ChiHejej3B27-3195</strain>
    </source>
</reference>
<dbReference type="Proteomes" id="UP000824151">
    <property type="component" value="Unassembled WGS sequence"/>
</dbReference>
<accession>A0A9D1UT27</accession>
<evidence type="ECO:0000313" key="2">
    <source>
        <dbReference type="Proteomes" id="UP000824151"/>
    </source>
</evidence>
<proteinExistence type="predicted"/>
<evidence type="ECO:0000313" key="1">
    <source>
        <dbReference type="EMBL" id="HIW99877.1"/>
    </source>
</evidence>